<dbReference type="EMBL" id="ML119051">
    <property type="protein sequence ID" value="ROT41836.1"/>
    <property type="molecule type" value="Genomic_DNA"/>
</dbReference>
<organism evidence="3 4">
    <name type="scientific">Sodiomyces alkalinus (strain CBS 110278 / VKM F-3762 / F11)</name>
    <name type="common">Alkaliphilic filamentous fungus</name>
    <dbReference type="NCBI Taxonomy" id="1314773"/>
    <lineage>
        <taxon>Eukaryota</taxon>
        <taxon>Fungi</taxon>
        <taxon>Dikarya</taxon>
        <taxon>Ascomycota</taxon>
        <taxon>Pezizomycotina</taxon>
        <taxon>Sordariomycetes</taxon>
        <taxon>Hypocreomycetidae</taxon>
        <taxon>Glomerellales</taxon>
        <taxon>Plectosphaerellaceae</taxon>
        <taxon>Sodiomyces</taxon>
    </lineage>
</organism>
<dbReference type="InterPro" id="IPR039146">
    <property type="entry name" value="GPANK1"/>
</dbReference>
<dbReference type="STRING" id="1314773.A0A3N2Q561"/>
<evidence type="ECO:0000313" key="3">
    <source>
        <dbReference type="EMBL" id="ROT41836.1"/>
    </source>
</evidence>
<dbReference type="Proteomes" id="UP000272025">
    <property type="component" value="Unassembled WGS sequence"/>
</dbReference>
<dbReference type="PANTHER" id="PTHR20923">
    <property type="entry name" value="BAT4 PROTEIN-RELATED"/>
    <property type="match status" value="1"/>
</dbReference>
<protein>
    <recommendedName>
        <fullName evidence="2">G-patch domain-containing protein</fullName>
    </recommendedName>
</protein>
<dbReference type="PROSITE" id="PS50174">
    <property type="entry name" value="G_PATCH"/>
    <property type="match status" value="1"/>
</dbReference>
<proteinExistence type="predicted"/>
<evidence type="ECO:0000259" key="2">
    <source>
        <dbReference type="PROSITE" id="PS50174"/>
    </source>
</evidence>
<evidence type="ECO:0000256" key="1">
    <source>
        <dbReference type="SAM" id="MobiDB-lite"/>
    </source>
</evidence>
<accession>A0A3N2Q561</accession>
<dbReference type="RefSeq" id="XP_028469642.1">
    <property type="nucleotide sequence ID" value="XM_028610055.1"/>
</dbReference>
<sequence>MADEYGEDYDVPLQHKRPFGAGIRRKKVEFVRASDHDLKTLPDTRPASSGASVADMYLSLVLPEDKNGESREGAQQKGPSETPVCTVCKLPLEKESTAGKERDLGINARQRHEASIAHQVCLEHSHPPSALDRSRMGLNYLSSYGWDPDARRGLGPSGQGIQFPLKPKPKDDTLGLGLKVPKDLRGRIEKKKQPERLDAKKSRQVAEADRQKGEKLREMFYGNYDVAKYLGSGS</sequence>
<dbReference type="OrthoDB" id="20282at2759"/>
<keyword evidence="4" id="KW-1185">Reference proteome</keyword>
<name>A0A3N2Q561_SODAK</name>
<dbReference type="InterPro" id="IPR000467">
    <property type="entry name" value="G_patch_dom"/>
</dbReference>
<dbReference type="GeneID" id="39578533"/>
<feature type="region of interest" description="Disordered" evidence="1">
    <location>
        <begin position="62"/>
        <end position="83"/>
    </location>
</feature>
<gene>
    <name evidence="3" type="ORF">SODALDRAFT_326022</name>
</gene>
<evidence type="ECO:0000313" key="4">
    <source>
        <dbReference type="Proteomes" id="UP000272025"/>
    </source>
</evidence>
<feature type="compositionally biased region" description="Basic and acidic residues" evidence="1">
    <location>
        <begin position="63"/>
        <end position="74"/>
    </location>
</feature>
<dbReference type="AlphaFoldDB" id="A0A3N2Q561"/>
<dbReference type="GO" id="GO:0003676">
    <property type="term" value="F:nucleic acid binding"/>
    <property type="evidence" value="ECO:0007669"/>
    <property type="project" value="InterPro"/>
</dbReference>
<dbReference type="PANTHER" id="PTHR20923:SF1">
    <property type="entry name" value="G PATCH DOMAIN AND ANKYRIN REPEAT-CONTAINING PROTEIN 1"/>
    <property type="match status" value="1"/>
</dbReference>
<reference evidence="3 4" key="1">
    <citation type="journal article" date="2018" name="Mol. Ecol.">
        <title>The obligate alkalophilic soda-lake fungus Sodiomyces alkalinus has shifted to a protein diet.</title>
        <authorList>
            <person name="Grum-Grzhimaylo A.A."/>
            <person name="Falkoski D.L."/>
            <person name="van den Heuvel J."/>
            <person name="Valero-Jimenez C.A."/>
            <person name="Min B."/>
            <person name="Choi I.G."/>
            <person name="Lipzen A."/>
            <person name="Daum C.G."/>
            <person name="Aanen D.K."/>
            <person name="Tsang A."/>
            <person name="Henrissat B."/>
            <person name="Bilanenko E.N."/>
            <person name="de Vries R.P."/>
            <person name="van Kan J.A.L."/>
            <person name="Grigoriev I.V."/>
            <person name="Debets A.J.M."/>
        </authorList>
    </citation>
    <scope>NUCLEOTIDE SEQUENCE [LARGE SCALE GENOMIC DNA]</scope>
    <source>
        <strain evidence="3 4">F11</strain>
    </source>
</reference>
<dbReference type="Pfam" id="PF01585">
    <property type="entry name" value="G-patch"/>
    <property type="match status" value="1"/>
</dbReference>
<feature type="domain" description="G-patch" evidence="2">
    <location>
        <begin position="133"/>
        <end position="181"/>
    </location>
</feature>
<feature type="region of interest" description="Disordered" evidence="1">
    <location>
        <begin position="151"/>
        <end position="212"/>
    </location>
</feature>
<dbReference type="SMART" id="SM00443">
    <property type="entry name" value="G_patch"/>
    <property type="match status" value="1"/>
</dbReference>
<feature type="compositionally biased region" description="Basic and acidic residues" evidence="1">
    <location>
        <begin position="180"/>
        <end position="212"/>
    </location>
</feature>